<dbReference type="AlphaFoldDB" id="A0A183QGM4"/>
<evidence type="ECO:0000256" key="2">
    <source>
        <dbReference type="SAM" id="SignalP"/>
    </source>
</evidence>
<organism evidence="3 4">
    <name type="scientific">Schistosoma rodhaini</name>
    <dbReference type="NCBI Taxonomy" id="6188"/>
    <lineage>
        <taxon>Eukaryota</taxon>
        <taxon>Metazoa</taxon>
        <taxon>Spiralia</taxon>
        <taxon>Lophotrochozoa</taxon>
        <taxon>Platyhelminthes</taxon>
        <taxon>Trematoda</taxon>
        <taxon>Digenea</taxon>
        <taxon>Strigeidida</taxon>
        <taxon>Schistosomatoidea</taxon>
        <taxon>Schistosomatidae</taxon>
        <taxon>Schistosoma</taxon>
    </lineage>
</organism>
<evidence type="ECO:0000256" key="1">
    <source>
        <dbReference type="SAM" id="MobiDB-lite"/>
    </source>
</evidence>
<protein>
    <submittedName>
        <fullName evidence="4">Uncharacterized protein</fullName>
    </submittedName>
</protein>
<reference evidence="4" key="2">
    <citation type="submission" date="2023-11" db="UniProtKB">
        <authorList>
            <consortium name="WormBaseParasite"/>
        </authorList>
    </citation>
    <scope>IDENTIFICATION</scope>
</reference>
<feature type="chain" id="PRO_5043411050" evidence="2">
    <location>
        <begin position="18"/>
        <end position="110"/>
    </location>
</feature>
<sequence>MTFPSGLLSFMCYISFALYFNDFIQTSMSSTIQYPSMNQIFSKVKEIEDSKNEVFNESESKTLVIHPVRSGLFRRSRRNDKDKHNKNRRRRDRHKKSLRYVSKKKVFDKK</sequence>
<dbReference type="Proteomes" id="UP000050792">
    <property type="component" value="Unassembled WGS sequence"/>
</dbReference>
<keyword evidence="2" id="KW-0732">Signal</keyword>
<evidence type="ECO:0000313" key="4">
    <source>
        <dbReference type="WBParaSite" id="SRDH1_57840.1"/>
    </source>
</evidence>
<feature type="region of interest" description="Disordered" evidence="1">
    <location>
        <begin position="74"/>
        <end position="95"/>
    </location>
</feature>
<keyword evidence="3" id="KW-1185">Reference proteome</keyword>
<proteinExistence type="predicted"/>
<reference evidence="3" key="1">
    <citation type="submission" date="2022-06" db="EMBL/GenBank/DDBJ databases">
        <authorList>
            <person name="Berger JAMES D."/>
            <person name="Berger JAMES D."/>
        </authorList>
    </citation>
    <scope>NUCLEOTIDE SEQUENCE [LARGE SCALE GENOMIC DNA]</scope>
</reference>
<evidence type="ECO:0000313" key="3">
    <source>
        <dbReference type="Proteomes" id="UP000050792"/>
    </source>
</evidence>
<dbReference type="WBParaSite" id="SRDH1_57840.1">
    <property type="protein sequence ID" value="SRDH1_57840.1"/>
    <property type="gene ID" value="SRDH1_57840"/>
</dbReference>
<name>A0A183QGM4_9TREM</name>
<feature type="signal peptide" evidence="2">
    <location>
        <begin position="1"/>
        <end position="17"/>
    </location>
</feature>
<accession>A0A183QGM4</accession>